<dbReference type="SMART" id="SM00320">
    <property type="entry name" value="WD40"/>
    <property type="match status" value="2"/>
</dbReference>
<evidence type="ECO:0000256" key="1">
    <source>
        <dbReference type="PROSITE-ProRule" id="PRU00221"/>
    </source>
</evidence>
<keyword evidence="2" id="KW-0812">Transmembrane</keyword>
<keyword evidence="1" id="KW-0853">WD repeat</keyword>
<keyword evidence="2" id="KW-0472">Membrane</keyword>
<organism evidence="3 4">
    <name type="scientific">Sistotremastrum suecicum HHB10207 ss-3</name>
    <dbReference type="NCBI Taxonomy" id="1314776"/>
    <lineage>
        <taxon>Eukaryota</taxon>
        <taxon>Fungi</taxon>
        <taxon>Dikarya</taxon>
        <taxon>Basidiomycota</taxon>
        <taxon>Agaricomycotina</taxon>
        <taxon>Agaricomycetes</taxon>
        <taxon>Sistotremastrales</taxon>
        <taxon>Sistotremastraceae</taxon>
        <taxon>Sistotremastrum</taxon>
    </lineage>
</organism>
<evidence type="ECO:0000313" key="4">
    <source>
        <dbReference type="Proteomes" id="UP000076798"/>
    </source>
</evidence>
<keyword evidence="2" id="KW-1133">Transmembrane helix</keyword>
<dbReference type="Proteomes" id="UP000076798">
    <property type="component" value="Unassembled WGS sequence"/>
</dbReference>
<name>A0A166E5T7_9AGAM</name>
<accession>A0A166E5T7</accession>
<dbReference type="STRING" id="1314776.A0A166E5T7"/>
<feature type="transmembrane region" description="Helical" evidence="2">
    <location>
        <begin position="247"/>
        <end position="271"/>
    </location>
</feature>
<dbReference type="InterPro" id="IPR001680">
    <property type="entry name" value="WD40_rpt"/>
</dbReference>
<feature type="transmembrane region" description="Helical" evidence="2">
    <location>
        <begin position="283"/>
        <end position="305"/>
    </location>
</feature>
<dbReference type="Pfam" id="PF00400">
    <property type="entry name" value="WD40"/>
    <property type="match status" value="1"/>
</dbReference>
<sequence length="870" mass="96464">MPRKVSTQDIMSALNAQNRKNSPYNIKPSGLGIDWLDEIEENISSQTISNKQALQAIRQLSQFESQINELDGHLRAFTSAARQLESSVAIISSALQLSTKTSGSRVCTLPAQFSGPPSKEGEKETNESSTFTDSFAEKVDQEQFPAELLGLSDDFLQFHKGLQEFPDFTDEAVSAAILNFCGDLRYWGTNLMDFKGQLRSPEVNQYIIALTPKIGLHIETLSSTILLFIESELPAIQRAQSRRASSLVNFSTVATFFSAVTASTLQVSATVNQSLLGDFVNTFWIASLIFSIAAVVNSLMGLSWSSKLYRSPRHKVPLLVRIWMPGNPLVLFLISVELFLIGLILFVHTSGQNAATSIITTVLAVCYSVALVSSSLWVVAERWTFFRYHGQKWLYDLFGQLSTGSAHVHEFPIPFVQVVRNYICSFTRGAGIADPESTIGTEDSDTLEHISINMTNTGSYQASMGTDLPEVRSATEPPQVLDEKTSRPVVDIPATSSLDRNVVDSPREMPLGERVAQAMLSLAQNQRQLSLLPLRPDYSFKAHNQLIRALEFSFDGQFLATASWDRSTSIFNARTGVESQPISSRMVTGFCKQAIWSSSNERVLVRLSNSIWIHGRDGHMTMLERPRIVEAVGWLSSGDGPRILSSEGGRLRIIVSHVAQLDQADHPPQDLTGKIVDTHKIERFSVYNFVVSPDSQRIFAIAKLMKSKEGLQPTQAPIEKRLIVYNLVSRVIESQTPVMESMEHIVMSKKGDCVILSSEGDAYPTLWRWLKVDSTWQLNFGRTYYPEQEAVWGTRAILTGKDDQLVATVDKTGQIHVWKRDSGTILQLLKDLEPLGTITSIAAKTLPAGHIVVVTGDSEGFVKCWTNTDS</sequence>
<dbReference type="PROSITE" id="PS50082">
    <property type="entry name" value="WD_REPEATS_2"/>
    <property type="match status" value="1"/>
</dbReference>
<protein>
    <submittedName>
        <fullName evidence="3">WD40 repeat-like protein</fullName>
    </submittedName>
</protein>
<dbReference type="EMBL" id="KV428049">
    <property type="protein sequence ID" value="KZT39235.1"/>
    <property type="molecule type" value="Genomic_DNA"/>
</dbReference>
<dbReference type="InterPro" id="IPR036322">
    <property type="entry name" value="WD40_repeat_dom_sf"/>
</dbReference>
<dbReference type="OrthoDB" id="972532at2759"/>
<proteinExistence type="predicted"/>
<dbReference type="Gene3D" id="2.130.10.10">
    <property type="entry name" value="YVTN repeat-like/Quinoprotein amine dehydrogenase"/>
    <property type="match status" value="1"/>
</dbReference>
<reference evidence="3 4" key="1">
    <citation type="journal article" date="2016" name="Mol. Biol. Evol.">
        <title>Comparative Genomics of Early-Diverging Mushroom-Forming Fungi Provides Insights into the Origins of Lignocellulose Decay Capabilities.</title>
        <authorList>
            <person name="Nagy L.G."/>
            <person name="Riley R."/>
            <person name="Tritt A."/>
            <person name="Adam C."/>
            <person name="Daum C."/>
            <person name="Floudas D."/>
            <person name="Sun H."/>
            <person name="Yadav J.S."/>
            <person name="Pangilinan J."/>
            <person name="Larsson K.H."/>
            <person name="Matsuura K."/>
            <person name="Barry K."/>
            <person name="Labutti K."/>
            <person name="Kuo R."/>
            <person name="Ohm R.A."/>
            <person name="Bhattacharya S.S."/>
            <person name="Shirouzu T."/>
            <person name="Yoshinaga Y."/>
            <person name="Martin F.M."/>
            <person name="Grigoriev I.V."/>
            <person name="Hibbett D.S."/>
        </authorList>
    </citation>
    <scope>NUCLEOTIDE SEQUENCE [LARGE SCALE GENOMIC DNA]</scope>
    <source>
        <strain evidence="3 4">HHB10207 ss-3</strain>
    </source>
</reference>
<feature type="transmembrane region" description="Helical" evidence="2">
    <location>
        <begin position="354"/>
        <end position="379"/>
    </location>
</feature>
<dbReference type="SUPFAM" id="SSF50978">
    <property type="entry name" value="WD40 repeat-like"/>
    <property type="match status" value="1"/>
</dbReference>
<feature type="repeat" description="WD" evidence="1">
    <location>
        <begin position="540"/>
        <end position="581"/>
    </location>
</feature>
<evidence type="ECO:0000313" key="3">
    <source>
        <dbReference type="EMBL" id="KZT39235.1"/>
    </source>
</evidence>
<evidence type="ECO:0000256" key="2">
    <source>
        <dbReference type="SAM" id="Phobius"/>
    </source>
</evidence>
<keyword evidence="4" id="KW-1185">Reference proteome</keyword>
<dbReference type="InterPro" id="IPR015943">
    <property type="entry name" value="WD40/YVTN_repeat-like_dom_sf"/>
</dbReference>
<gene>
    <name evidence="3" type="ORF">SISSUDRAFT_1061297</name>
</gene>
<feature type="transmembrane region" description="Helical" evidence="2">
    <location>
        <begin position="326"/>
        <end position="348"/>
    </location>
</feature>
<dbReference type="AlphaFoldDB" id="A0A166E5T7"/>